<dbReference type="AlphaFoldDB" id="A0A653QHU0"/>
<dbReference type="GO" id="GO:0005737">
    <property type="term" value="C:cytoplasm"/>
    <property type="evidence" value="ECO:0007669"/>
    <property type="project" value="TreeGrafter"/>
</dbReference>
<accession>A0A653QHU0</accession>
<reference evidence="3 4" key="1">
    <citation type="submission" date="2019-10" db="EMBL/GenBank/DDBJ databases">
        <authorList>
            <person name="Karimi E."/>
        </authorList>
    </citation>
    <scope>NUCLEOTIDE SEQUENCE [LARGE SCALE GENOMIC DNA]</scope>
    <source>
        <strain evidence="3">Maribacter sp. 151</strain>
    </source>
</reference>
<evidence type="ECO:0000256" key="2">
    <source>
        <dbReference type="ARBA" id="ARBA00022737"/>
    </source>
</evidence>
<dbReference type="Gene3D" id="3.80.10.10">
    <property type="entry name" value="Ribonuclease Inhibitor"/>
    <property type="match status" value="1"/>
</dbReference>
<proteinExistence type="predicted"/>
<dbReference type="PANTHER" id="PTHR48051">
    <property type="match status" value="1"/>
</dbReference>
<dbReference type="Proteomes" id="UP000430202">
    <property type="component" value="Unassembled WGS sequence"/>
</dbReference>
<dbReference type="RefSeq" id="WP_159302455.1">
    <property type="nucleotide sequence ID" value="NZ_LR733271.1"/>
</dbReference>
<keyword evidence="4" id="KW-1185">Reference proteome</keyword>
<dbReference type="PROSITE" id="PS51257">
    <property type="entry name" value="PROKAR_LIPOPROTEIN"/>
    <property type="match status" value="1"/>
</dbReference>
<gene>
    <name evidence="3" type="ORF">MARI151_20552</name>
</gene>
<keyword evidence="2" id="KW-0677">Repeat</keyword>
<protein>
    <recommendedName>
        <fullName evidence="5">Leucine rich repeat-containing protein</fullName>
    </recommendedName>
</protein>
<name>A0A653QHU0_9FLAO</name>
<dbReference type="SUPFAM" id="SSF52058">
    <property type="entry name" value="L domain-like"/>
    <property type="match status" value="1"/>
</dbReference>
<dbReference type="PROSITE" id="PS51450">
    <property type="entry name" value="LRR"/>
    <property type="match status" value="1"/>
</dbReference>
<dbReference type="PANTHER" id="PTHR48051:SF54">
    <property type="entry name" value="LEUCINE-RICH REPEAT-CONTAINING PROTEIN"/>
    <property type="match status" value="1"/>
</dbReference>
<evidence type="ECO:0000256" key="1">
    <source>
        <dbReference type="ARBA" id="ARBA00022614"/>
    </source>
</evidence>
<dbReference type="InterPro" id="IPR050216">
    <property type="entry name" value="LRR_domain-containing"/>
</dbReference>
<evidence type="ECO:0008006" key="5">
    <source>
        <dbReference type="Google" id="ProtNLM"/>
    </source>
</evidence>
<keyword evidence="1" id="KW-0433">Leucine-rich repeat</keyword>
<sequence length="177" mass="20838">MKNPVLITFLIFVCSCEPNHLFKDLENQEQVFIELSKYGLEDIPKEVGQLKNAKKLEIYVDSVEGWTIYPPLSAMDQYIDEPPFRTIPSELLELEGLEQLTLYDLDIKTLPEDLYRLQNLEYLDLSMNKLTVSKEIAKLNKLRKLKCVELFGNRINKLELEKWRKENPNLQIRYGDE</sequence>
<dbReference type="InterPro" id="IPR001611">
    <property type="entry name" value="Leu-rich_rpt"/>
</dbReference>
<organism evidence="3 4">
    <name type="scientific">Maribacter litoralis</name>
    <dbReference type="NCBI Taxonomy" id="2059726"/>
    <lineage>
        <taxon>Bacteria</taxon>
        <taxon>Pseudomonadati</taxon>
        <taxon>Bacteroidota</taxon>
        <taxon>Flavobacteriia</taxon>
        <taxon>Flavobacteriales</taxon>
        <taxon>Flavobacteriaceae</taxon>
        <taxon>Maribacter</taxon>
    </lineage>
</organism>
<dbReference type="InterPro" id="IPR032675">
    <property type="entry name" value="LRR_dom_sf"/>
</dbReference>
<evidence type="ECO:0000313" key="4">
    <source>
        <dbReference type="Proteomes" id="UP000430202"/>
    </source>
</evidence>
<dbReference type="EMBL" id="CABWLR010000002">
    <property type="protein sequence ID" value="VXB41915.1"/>
    <property type="molecule type" value="Genomic_DNA"/>
</dbReference>
<evidence type="ECO:0000313" key="3">
    <source>
        <dbReference type="EMBL" id="VXB41915.1"/>
    </source>
</evidence>